<evidence type="ECO:0000256" key="3">
    <source>
        <dbReference type="ARBA" id="ARBA00022679"/>
    </source>
</evidence>
<evidence type="ECO:0000256" key="7">
    <source>
        <dbReference type="ARBA" id="ARBA00047899"/>
    </source>
</evidence>
<evidence type="ECO:0000256" key="8">
    <source>
        <dbReference type="ARBA" id="ARBA00048679"/>
    </source>
</evidence>
<name>A0A075AN07_ROZAC</name>
<dbReference type="AlphaFoldDB" id="A0A075AN07"/>
<dbReference type="GO" id="GO:0005829">
    <property type="term" value="C:cytosol"/>
    <property type="evidence" value="ECO:0007669"/>
    <property type="project" value="TreeGrafter"/>
</dbReference>
<reference evidence="13" key="3">
    <citation type="submission" date="2018-08" db="EMBL/GenBank/DDBJ databases">
        <title>Leveraging single-cell genomics to expand the Fungal Tree of Life.</title>
        <authorList>
            <consortium name="DOE Joint Genome Institute"/>
            <person name="Ahrendt S.R."/>
            <person name="Quandt C.A."/>
            <person name="Ciobanu D."/>
            <person name="Clum A."/>
            <person name="Salamov A."/>
            <person name="Andreopoulos B."/>
            <person name="Cheng J.-F."/>
            <person name="Woyke T."/>
            <person name="Pelin A."/>
            <person name="Henrissat B."/>
            <person name="Reynolds N."/>
            <person name="Benny G.L."/>
            <person name="Smith M.E."/>
            <person name="James T.Y."/>
            <person name="Grigoriev I.V."/>
        </authorList>
    </citation>
    <scope>NUCLEOTIDE SEQUENCE</scope>
    <source>
        <strain evidence="13">CSF55</strain>
    </source>
</reference>
<dbReference type="OrthoDB" id="6513151at2759"/>
<gene>
    <name evidence="12" type="ORF">O9G_004653</name>
    <name evidence="13" type="ORF">ROZALSC1DRAFT_27492</name>
</gene>
<dbReference type="InterPro" id="IPR017441">
    <property type="entry name" value="Protein_kinase_ATP_BS"/>
</dbReference>
<dbReference type="SMART" id="SM00220">
    <property type="entry name" value="S_TKc"/>
    <property type="match status" value="1"/>
</dbReference>
<dbReference type="CDD" id="cd13994">
    <property type="entry name" value="STKc_HAL4_like"/>
    <property type="match status" value="1"/>
</dbReference>
<evidence type="ECO:0000256" key="2">
    <source>
        <dbReference type="ARBA" id="ARBA00022527"/>
    </source>
</evidence>
<proteinExistence type="predicted"/>
<reference evidence="15" key="2">
    <citation type="journal article" date="2018" name="Nat. Microbiol.">
        <title>Leveraging single-cell genomics to expand the fungal tree of life.</title>
        <authorList>
            <person name="Ahrendt S.R."/>
            <person name="Quandt C.A."/>
            <person name="Ciobanu D."/>
            <person name="Clum A."/>
            <person name="Salamov A."/>
            <person name="Andreopoulos B."/>
            <person name="Cheng J.F."/>
            <person name="Woyke T."/>
            <person name="Pelin A."/>
            <person name="Henrissat B."/>
            <person name="Reynolds N.K."/>
            <person name="Benny G.L."/>
            <person name="Smith M.E."/>
            <person name="James T.Y."/>
            <person name="Grigoriev I.V."/>
        </authorList>
    </citation>
    <scope>NUCLEOTIDE SEQUENCE [LARGE SCALE GENOMIC DNA]</scope>
    <source>
        <strain evidence="15">CSF55</strain>
    </source>
</reference>
<evidence type="ECO:0000256" key="5">
    <source>
        <dbReference type="ARBA" id="ARBA00022777"/>
    </source>
</evidence>
<evidence type="ECO:0000313" key="13">
    <source>
        <dbReference type="EMBL" id="RKP21069.1"/>
    </source>
</evidence>
<comment type="catalytic activity">
    <reaction evidence="7">
        <text>L-threonyl-[protein] + ATP = O-phospho-L-threonyl-[protein] + ADP + H(+)</text>
        <dbReference type="Rhea" id="RHEA:46608"/>
        <dbReference type="Rhea" id="RHEA-COMP:11060"/>
        <dbReference type="Rhea" id="RHEA-COMP:11605"/>
        <dbReference type="ChEBI" id="CHEBI:15378"/>
        <dbReference type="ChEBI" id="CHEBI:30013"/>
        <dbReference type="ChEBI" id="CHEBI:30616"/>
        <dbReference type="ChEBI" id="CHEBI:61977"/>
        <dbReference type="ChEBI" id="CHEBI:456216"/>
        <dbReference type="EC" id="2.7.11.1"/>
    </reaction>
</comment>
<feature type="domain" description="Protein kinase" evidence="11">
    <location>
        <begin position="343"/>
        <end position="605"/>
    </location>
</feature>
<accession>A0A075AN07</accession>
<dbReference type="EMBL" id="KE561313">
    <property type="protein sequence ID" value="EPZ31078.1"/>
    <property type="molecule type" value="Genomic_DNA"/>
</dbReference>
<feature type="region of interest" description="Disordered" evidence="10">
    <location>
        <begin position="302"/>
        <end position="329"/>
    </location>
</feature>
<feature type="compositionally biased region" description="Basic and acidic residues" evidence="10">
    <location>
        <begin position="114"/>
        <end position="133"/>
    </location>
</feature>
<feature type="region of interest" description="Disordered" evidence="10">
    <location>
        <begin position="164"/>
        <end position="218"/>
    </location>
</feature>
<evidence type="ECO:0000256" key="1">
    <source>
        <dbReference type="ARBA" id="ARBA00012513"/>
    </source>
</evidence>
<dbReference type="HOGENOM" id="CLU_433570_0_0_1"/>
<dbReference type="SUPFAM" id="SSF56112">
    <property type="entry name" value="Protein kinase-like (PK-like)"/>
    <property type="match status" value="1"/>
</dbReference>
<feature type="region of interest" description="Disordered" evidence="10">
    <location>
        <begin position="235"/>
        <end position="282"/>
    </location>
</feature>
<keyword evidence="2" id="KW-0723">Serine/threonine-protein kinase</keyword>
<dbReference type="Gene3D" id="1.10.510.10">
    <property type="entry name" value="Transferase(Phosphotransferase) domain 1"/>
    <property type="match status" value="1"/>
</dbReference>
<feature type="binding site" evidence="9">
    <location>
        <position position="372"/>
    </location>
    <ligand>
        <name>ATP</name>
        <dbReference type="ChEBI" id="CHEBI:30616"/>
    </ligand>
</feature>
<keyword evidence="6 9" id="KW-0067">ATP-binding</keyword>
<evidence type="ECO:0000256" key="6">
    <source>
        <dbReference type="ARBA" id="ARBA00022840"/>
    </source>
</evidence>
<evidence type="ECO:0000256" key="4">
    <source>
        <dbReference type="ARBA" id="ARBA00022741"/>
    </source>
</evidence>
<evidence type="ECO:0000256" key="10">
    <source>
        <dbReference type="SAM" id="MobiDB-lite"/>
    </source>
</evidence>
<keyword evidence="5 12" id="KW-0418">Kinase</keyword>
<keyword evidence="3" id="KW-0808">Transferase</keyword>
<feature type="compositionally biased region" description="Polar residues" evidence="10">
    <location>
        <begin position="271"/>
        <end position="282"/>
    </location>
</feature>
<dbReference type="PROSITE" id="PS50011">
    <property type="entry name" value="PROTEIN_KINASE_DOM"/>
    <property type="match status" value="1"/>
</dbReference>
<evidence type="ECO:0000259" key="11">
    <source>
        <dbReference type="PROSITE" id="PS50011"/>
    </source>
</evidence>
<dbReference type="InterPro" id="IPR011009">
    <property type="entry name" value="Kinase-like_dom_sf"/>
</dbReference>
<keyword evidence="4 9" id="KW-0547">Nucleotide-binding</keyword>
<dbReference type="PANTHER" id="PTHR24343:SF558">
    <property type="entry name" value="PROTEIN KINASE DOMAIN-CONTAINING PROTEIN"/>
    <property type="match status" value="1"/>
</dbReference>
<sequence length="631" mass="71272">MPLICTAALTSAEFSARGQFSDAFWLCSSCAEVCKCETPFLIGSDVAYDLLGNIIHWNNSKNNLEKYLDRKRSNSSMKKLPSFIKSTNSAVDENEDIKELLNADSSHSIIPDSIHSKGNHESSVHRQKDHTMECEQSIESEESTTQEGTKKNRFKFKLFSLSGAHTPADSSRATSPKLKRAASSRSNGITSHSSRDASPNILRKTERSSSDSVHEQSDMKKLFSKTHISHLLNSSSQSDFHSHNDHDKDKNTLKLSPSNDDDNSRGITPEPSLSKSGSQTDLFRSHHDVSVHKKGILDPIKELLNSPKIKRKQTQQAHDDDSASNSNPKLLPMEPHTFDDYHIFSTKVIGKGAGGTVRLARRGAGEKVFAIKEFRKKKKDEAYRDYIKKMTSEYCIGSMLHHMNVVETLDIIRDGSHWYEVMEYYSGGDLYSIIRGGQMTVVEIDCCFKQLIQGVSYLHSVGVAHRDLKPENLLIDMHGRLKITDFGVSEVFRICWEKKPHLSKGVCGSTPYIAPEEFTQTEYDARLVDIWACGIIYYATTFRGIPWAKATIEDPNYCYFVEHRGIQFEPLARLPSGAKELMFKILEPDCKKRINVNDIMEDAWYKSIETCHDNKPPSVEHNHLIDNLTQT</sequence>
<dbReference type="GO" id="GO:0005524">
    <property type="term" value="F:ATP binding"/>
    <property type="evidence" value="ECO:0007669"/>
    <property type="project" value="UniProtKB-UniRule"/>
</dbReference>
<dbReference type="PROSITE" id="PS00108">
    <property type="entry name" value="PROTEIN_KINASE_ST"/>
    <property type="match status" value="1"/>
</dbReference>
<dbReference type="EMBL" id="ML004992">
    <property type="protein sequence ID" value="RKP21069.1"/>
    <property type="molecule type" value="Genomic_DNA"/>
</dbReference>
<protein>
    <recommendedName>
        <fullName evidence="1">non-specific serine/threonine protein kinase</fullName>
        <ecNumber evidence="1">2.7.11.1</ecNumber>
    </recommendedName>
</protein>
<dbReference type="Proteomes" id="UP000030755">
    <property type="component" value="Unassembled WGS sequence"/>
</dbReference>
<feature type="compositionally biased region" description="Basic and acidic residues" evidence="10">
    <location>
        <begin position="203"/>
        <end position="218"/>
    </location>
</feature>
<evidence type="ECO:0000313" key="12">
    <source>
        <dbReference type="EMBL" id="EPZ31078.1"/>
    </source>
</evidence>
<feature type="compositionally biased region" description="Basic and acidic residues" evidence="10">
    <location>
        <begin position="240"/>
        <end position="252"/>
    </location>
</feature>
<dbReference type="PROSITE" id="PS00107">
    <property type="entry name" value="PROTEIN_KINASE_ATP"/>
    <property type="match status" value="1"/>
</dbReference>
<dbReference type="STRING" id="988480.A0A075AN07"/>
<evidence type="ECO:0000313" key="14">
    <source>
        <dbReference type="Proteomes" id="UP000030755"/>
    </source>
</evidence>
<feature type="region of interest" description="Disordered" evidence="10">
    <location>
        <begin position="108"/>
        <end position="150"/>
    </location>
</feature>
<dbReference type="EC" id="2.7.11.1" evidence="1"/>
<organism evidence="12 14">
    <name type="scientific">Rozella allomycis (strain CSF55)</name>
    <dbReference type="NCBI Taxonomy" id="988480"/>
    <lineage>
        <taxon>Eukaryota</taxon>
        <taxon>Fungi</taxon>
        <taxon>Fungi incertae sedis</taxon>
        <taxon>Cryptomycota</taxon>
        <taxon>Cryptomycota incertae sedis</taxon>
        <taxon>Rozella</taxon>
    </lineage>
</organism>
<feature type="compositionally biased region" description="Polar residues" evidence="10">
    <location>
        <begin position="183"/>
        <end position="192"/>
    </location>
</feature>
<dbReference type="OMA" id="NDIMEDA"/>
<keyword evidence="14" id="KW-1185">Reference proteome</keyword>
<comment type="catalytic activity">
    <reaction evidence="8">
        <text>L-seryl-[protein] + ATP = O-phospho-L-seryl-[protein] + ADP + H(+)</text>
        <dbReference type="Rhea" id="RHEA:17989"/>
        <dbReference type="Rhea" id="RHEA-COMP:9863"/>
        <dbReference type="Rhea" id="RHEA-COMP:11604"/>
        <dbReference type="ChEBI" id="CHEBI:15378"/>
        <dbReference type="ChEBI" id="CHEBI:29999"/>
        <dbReference type="ChEBI" id="CHEBI:30616"/>
        <dbReference type="ChEBI" id="CHEBI:83421"/>
        <dbReference type="ChEBI" id="CHEBI:456216"/>
        <dbReference type="EC" id="2.7.11.1"/>
    </reaction>
</comment>
<reference evidence="12 14" key="1">
    <citation type="journal article" date="2013" name="Curr. Biol.">
        <title>Shared signatures of parasitism and phylogenomics unite Cryptomycota and microsporidia.</title>
        <authorList>
            <person name="James T.Y."/>
            <person name="Pelin A."/>
            <person name="Bonen L."/>
            <person name="Ahrendt S."/>
            <person name="Sain D."/>
            <person name="Corradi N."/>
            <person name="Stajich J.E."/>
        </authorList>
    </citation>
    <scope>NUCLEOTIDE SEQUENCE [LARGE SCALE GENOMIC DNA]</scope>
    <source>
        <strain evidence="12 14">CSF55</strain>
        <strain evidence="12 14">CSF55</strain>
    </source>
</reference>
<dbReference type="Pfam" id="PF00069">
    <property type="entry name" value="Pkinase"/>
    <property type="match status" value="1"/>
</dbReference>
<dbReference type="InterPro" id="IPR000719">
    <property type="entry name" value="Prot_kinase_dom"/>
</dbReference>
<dbReference type="InterPro" id="IPR008271">
    <property type="entry name" value="Ser/Thr_kinase_AS"/>
</dbReference>
<evidence type="ECO:0000313" key="15">
    <source>
        <dbReference type="Proteomes" id="UP000281549"/>
    </source>
</evidence>
<evidence type="ECO:0000256" key="9">
    <source>
        <dbReference type="PROSITE-ProRule" id="PRU10141"/>
    </source>
</evidence>
<dbReference type="Proteomes" id="UP000281549">
    <property type="component" value="Unassembled WGS sequence"/>
</dbReference>
<dbReference type="PANTHER" id="PTHR24343">
    <property type="entry name" value="SERINE/THREONINE KINASE"/>
    <property type="match status" value="1"/>
</dbReference>
<dbReference type="GO" id="GO:0004674">
    <property type="term" value="F:protein serine/threonine kinase activity"/>
    <property type="evidence" value="ECO:0007669"/>
    <property type="project" value="UniProtKB-KW"/>
</dbReference>